<dbReference type="UniPathway" id="UPA00056">
    <property type="reaction ID" value="UER00093"/>
</dbReference>
<dbReference type="EMBL" id="VUMS01000013">
    <property type="protein sequence ID" value="MST66796.1"/>
    <property type="molecule type" value="Genomic_DNA"/>
</dbReference>
<feature type="site" description="Positions MEP for the nucleophilic attack" evidence="7">
    <location>
        <position position="154"/>
    </location>
</feature>
<evidence type="ECO:0000256" key="6">
    <source>
        <dbReference type="ARBA" id="ARBA00023229"/>
    </source>
</evidence>
<keyword evidence="9" id="KW-1185">Reference proteome</keyword>
<protein>
    <recommendedName>
        <fullName evidence="7">2-C-methyl-D-erythritol 4-phosphate cytidylyltransferase</fullName>
        <ecNumber evidence="7">2.7.7.60</ecNumber>
    </recommendedName>
    <alternativeName>
        <fullName evidence="7">4-diphosphocytidyl-2C-methyl-D-erythritol synthase</fullName>
    </alternativeName>
    <alternativeName>
        <fullName evidence="7">MEP cytidylyltransferase</fullName>
        <shortName evidence="7">MCT</shortName>
    </alternativeName>
</protein>
<dbReference type="Pfam" id="PF01128">
    <property type="entry name" value="IspD"/>
    <property type="match status" value="1"/>
</dbReference>
<name>A0A7X2P3G4_9FIRM</name>
<dbReference type="Gene3D" id="3.90.550.10">
    <property type="entry name" value="Spore Coat Polysaccharide Biosynthesis Protein SpsA, Chain A"/>
    <property type="match status" value="1"/>
</dbReference>
<evidence type="ECO:0000313" key="8">
    <source>
        <dbReference type="EMBL" id="MST66796.1"/>
    </source>
</evidence>
<comment type="catalytic activity">
    <reaction evidence="1 7">
        <text>2-C-methyl-D-erythritol 4-phosphate + CTP + H(+) = 4-CDP-2-C-methyl-D-erythritol + diphosphate</text>
        <dbReference type="Rhea" id="RHEA:13429"/>
        <dbReference type="ChEBI" id="CHEBI:15378"/>
        <dbReference type="ChEBI" id="CHEBI:33019"/>
        <dbReference type="ChEBI" id="CHEBI:37563"/>
        <dbReference type="ChEBI" id="CHEBI:57823"/>
        <dbReference type="ChEBI" id="CHEBI:58262"/>
        <dbReference type="EC" id="2.7.7.60"/>
    </reaction>
</comment>
<dbReference type="GO" id="GO:0050518">
    <property type="term" value="F:2-C-methyl-D-erythritol 4-phosphate cytidylyltransferase activity"/>
    <property type="evidence" value="ECO:0007669"/>
    <property type="project" value="UniProtKB-UniRule"/>
</dbReference>
<dbReference type="InterPro" id="IPR029044">
    <property type="entry name" value="Nucleotide-diphossugar_trans"/>
</dbReference>
<evidence type="ECO:0000256" key="2">
    <source>
        <dbReference type="ARBA" id="ARBA00004787"/>
    </source>
</evidence>
<organism evidence="8 9">
    <name type="scientific">Oliverpabstia intestinalis</name>
    <dbReference type="NCBI Taxonomy" id="2606633"/>
    <lineage>
        <taxon>Bacteria</taxon>
        <taxon>Bacillati</taxon>
        <taxon>Bacillota</taxon>
        <taxon>Clostridia</taxon>
        <taxon>Lachnospirales</taxon>
        <taxon>Lachnospiraceae</taxon>
        <taxon>Oliverpabstia</taxon>
    </lineage>
</organism>
<dbReference type="EC" id="2.7.7.60" evidence="7"/>
<sequence length="234" mass="26590">MKCTAIILAAGQGKRMKSNVQKQFLQLGEYPVLYYSLKAFQDSPEITDIVLVCGKTEINYCKDAFVQKYHIDKVSEVVAGGKERYESVYQGLCACHKTDYVLIHDGARPFVTEELIQRGLDCAKEYQACAAGVPSKDTVKIIGEGKKVVSTPDRSHVWNVQTPQIFEYHLIKKAYEKALMHDSSRITDDAMVVEDYGNHKVWLYEGSYKNIKITTPEDLEIGEIFARETYDKKK</sequence>
<evidence type="ECO:0000313" key="9">
    <source>
        <dbReference type="Proteomes" id="UP000440513"/>
    </source>
</evidence>
<evidence type="ECO:0000256" key="3">
    <source>
        <dbReference type="ARBA" id="ARBA00009789"/>
    </source>
</evidence>
<comment type="pathway">
    <text evidence="2 7">Isoprenoid biosynthesis; isopentenyl diphosphate biosynthesis via DXP pathway; isopentenyl diphosphate from 1-deoxy-D-xylulose 5-phosphate: step 2/6.</text>
</comment>
<evidence type="ECO:0000256" key="4">
    <source>
        <dbReference type="ARBA" id="ARBA00022679"/>
    </source>
</evidence>
<dbReference type="InterPro" id="IPR034683">
    <property type="entry name" value="IspD/TarI"/>
</dbReference>
<dbReference type="AlphaFoldDB" id="A0A7X2P3G4"/>
<evidence type="ECO:0000256" key="7">
    <source>
        <dbReference type="HAMAP-Rule" id="MF_00108"/>
    </source>
</evidence>
<dbReference type="PANTHER" id="PTHR32125">
    <property type="entry name" value="2-C-METHYL-D-ERYTHRITOL 4-PHOSPHATE CYTIDYLYLTRANSFERASE, CHLOROPLASTIC"/>
    <property type="match status" value="1"/>
</dbReference>
<proteinExistence type="inferred from homology"/>
<dbReference type="PANTHER" id="PTHR32125:SF4">
    <property type="entry name" value="2-C-METHYL-D-ERYTHRITOL 4-PHOSPHATE CYTIDYLYLTRANSFERASE, CHLOROPLASTIC"/>
    <property type="match status" value="1"/>
</dbReference>
<reference evidence="8 9" key="1">
    <citation type="submission" date="2019-08" db="EMBL/GenBank/DDBJ databases">
        <title>In-depth cultivation of the pig gut microbiome towards novel bacterial diversity and tailored functional studies.</title>
        <authorList>
            <person name="Wylensek D."/>
            <person name="Hitch T.C.A."/>
            <person name="Clavel T."/>
        </authorList>
    </citation>
    <scope>NUCLEOTIDE SEQUENCE [LARGE SCALE GENOMIC DNA]</scope>
    <source>
        <strain evidence="8 9">BSM-380-WT-5A</strain>
    </source>
</reference>
<gene>
    <name evidence="7 8" type="primary">ispD</name>
    <name evidence="8" type="ORF">FYJ57_08655</name>
</gene>
<accession>A0A7X2P3G4</accession>
<feature type="site" description="Transition state stabilizer" evidence="7">
    <location>
        <position position="22"/>
    </location>
</feature>
<dbReference type="GO" id="GO:0019288">
    <property type="term" value="P:isopentenyl diphosphate biosynthetic process, methylerythritol 4-phosphate pathway"/>
    <property type="evidence" value="ECO:0007669"/>
    <property type="project" value="UniProtKB-UniRule"/>
</dbReference>
<dbReference type="RefSeq" id="WP_328597453.1">
    <property type="nucleotide sequence ID" value="NZ_VUMS01000013.1"/>
</dbReference>
<feature type="site" description="Positions MEP for the nucleophilic attack" evidence="7">
    <location>
        <position position="212"/>
    </location>
</feature>
<keyword evidence="4 7" id="KW-0808">Transferase</keyword>
<evidence type="ECO:0000256" key="1">
    <source>
        <dbReference type="ARBA" id="ARBA00001282"/>
    </source>
</evidence>
<dbReference type="CDD" id="cd02516">
    <property type="entry name" value="CDP-ME_synthetase"/>
    <property type="match status" value="1"/>
</dbReference>
<dbReference type="NCBIfam" id="TIGR00453">
    <property type="entry name" value="ispD"/>
    <property type="match status" value="1"/>
</dbReference>
<dbReference type="PROSITE" id="PS01295">
    <property type="entry name" value="ISPD"/>
    <property type="match status" value="1"/>
</dbReference>
<dbReference type="HAMAP" id="MF_00108">
    <property type="entry name" value="IspD"/>
    <property type="match status" value="1"/>
</dbReference>
<dbReference type="SUPFAM" id="SSF53448">
    <property type="entry name" value="Nucleotide-diphospho-sugar transferases"/>
    <property type="match status" value="1"/>
</dbReference>
<comment type="caution">
    <text evidence="8">The sequence shown here is derived from an EMBL/GenBank/DDBJ whole genome shotgun (WGS) entry which is preliminary data.</text>
</comment>
<dbReference type="InterPro" id="IPR050088">
    <property type="entry name" value="IspD/TarI_cytidylyltransf_bact"/>
</dbReference>
<keyword evidence="5 7" id="KW-0548">Nucleotidyltransferase</keyword>
<feature type="site" description="Transition state stabilizer" evidence="7">
    <location>
        <position position="15"/>
    </location>
</feature>
<dbReference type="FunFam" id="3.90.550.10:FF:000003">
    <property type="entry name" value="2-C-methyl-D-erythritol 4-phosphate cytidylyltransferase"/>
    <property type="match status" value="1"/>
</dbReference>
<evidence type="ECO:0000256" key="5">
    <source>
        <dbReference type="ARBA" id="ARBA00022695"/>
    </source>
</evidence>
<comment type="function">
    <text evidence="7">Catalyzes the formation of 4-diphosphocytidyl-2-C-methyl-D-erythritol from CTP and 2-C-methyl-D-erythritol 4-phosphate (MEP).</text>
</comment>
<dbReference type="Proteomes" id="UP000440513">
    <property type="component" value="Unassembled WGS sequence"/>
</dbReference>
<dbReference type="InterPro" id="IPR018294">
    <property type="entry name" value="ISPD_synthase_CS"/>
</dbReference>
<dbReference type="InterPro" id="IPR001228">
    <property type="entry name" value="IspD"/>
</dbReference>
<keyword evidence="6 7" id="KW-0414">Isoprene biosynthesis</keyword>
<comment type="similarity">
    <text evidence="3 7">Belongs to the IspD/TarI cytidylyltransferase family. IspD subfamily.</text>
</comment>